<protein>
    <submittedName>
        <fullName evidence="2">Uncharacterized protein</fullName>
    </submittedName>
</protein>
<evidence type="ECO:0000256" key="1">
    <source>
        <dbReference type="SAM" id="Phobius"/>
    </source>
</evidence>
<evidence type="ECO:0000313" key="2">
    <source>
        <dbReference type="EMBL" id="QHT89141.1"/>
    </source>
</evidence>
<sequence>MFIHVLIIIFIILITYIIVKKIYTRYHKLYLTDDIVKYKMNTNDLNYLKLYSINSKLNETVPGDIFYTDTKWSIKNNNYFYNGDKYYIIEPGYYYRINSKLTINNPNLIIKLFNKNK</sequence>
<dbReference type="EMBL" id="MN740136">
    <property type="protein sequence ID" value="QHT89141.1"/>
    <property type="molecule type" value="Genomic_DNA"/>
</dbReference>
<accession>A0A6C0I824</accession>
<proteinExistence type="predicted"/>
<dbReference type="AlphaFoldDB" id="A0A6C0I824"/>
<name>A0A6C0I824_9ZZZZ</name>
<organism evidence="2">
    <name type="scientific">viral metagenome</name>
    <dbReference type="NCBI Taxonomy" id="1070528"/>
    <lineage>
        <taxon>unclassified sequences</taxon>
        <taxon>metagenomes</taxon>
        <taxon>organismal metagenomes</taxon>
    </lineage>
</organism>
<keyword evidence="1" id="KW-0472">Membrane</keyword>
<keyword evidence="1" id="KW-1133">Transmembrane helix</keyword>
<reference evidence="2" key="1">
    <citation type="journal article" date="2020" name="Nature">
        <title>Giant virus diversity and host interactions through global metagenomics.</title>
        <authorList>
            <person name="Schulz F."/>
            <person name="Roux S."/>
            <person name="Paez-Espino D."/>
            <person name="Jungbluth S."/>
            <person name="Walsh D.A."/>
            <person name="Denef V.J."/>
            <person name="McMahon K.D."/>
            <person name="Konstantinidis K.T."/>
            <person name="Eloe-Fadrosh E.A."/>
            <person name="Kyrpides N.C."/>
            <person name="Woyke T."/>
        </authorList>
    </citation>
    <scope>NUCLEOTIDE SEQUENCE</scope>
    <source>
        <strain evidence="2">GVMAG-M-3300023184-53</strain>
    </source>
</reference>
<keyword evidence="1" id="KW-0812">Transmembrane</keyword>
<feature type="transmembrane region" description="Helical" evidence="1">
    <location>
        <begin position="6"/>
        <end position="23"/>
    </location>
</feature>